<dbReference type="EMBL" id="JANUGV010000001">
    <property type="protein sequence ID" value="MCS0607093.1"/>
    <property type="molecule type" value="Genomic_DNA"/>
</dbReference>
<comment type="caution">
    <text evidence="2">The sequence shown here is derived from an EMBL/GenBank/DDBJ whole genome shotgun (WGS) entry which is preliminary data.</text>
</comment>
<evidence type="ECO:0000256" key="1">
    <source>
        <dbReference type="SAM" id="SignalP"/>
    </source>
</evidence>
<reference evidence="2 3" key="1">
    <citation type="submission" date="2022-08" db="EMBL/GenBank/DDBJ databases">
        <title>Reclassification of Massilia species as members of the genera Telluria, Duganella, Pseudoduganella, Mokoshia gen. nov. and Zemynaea gen. nov. using orthogonal and non-orthogonal genome-based approaches.</title>
        <authorList>
            <person name="Bowman J.P."/>
        </authorList>
    </citation>
    <scope>NUCLEOTIDE SEQUENCE [LARGE SCALE GENOMIC DNA]</scope>
    <source>
        <strain evidence="2 3">JCM 31607</strain>
    </source>
</reference>
<keyword evidence="3" id="KW-1185">Reference proteome</keyword>
<name>A0ABT2BF08_9BURK</name>
<proteinExistence type="predicted"/>
<dbReference type="Proteomes" id="UP001205861">
    <property type="component" value="Unassembled WGS sequence"/>
</dbReference>
<gene>
    <name evidence="2" type="ORF">NX773_02800</name>
</gene>
<sequence>MKFPFAACPLLLLAVHTPEAQARTGEAEVRAHANGEPCFTISEREERRFGSPNFDSIVVSDPLAKKPVLWRMAMPRERTFPVRYSMCIPYGGRVQALPQTSAVALEGGRVYRVRIEARAARGSVAGAYEARFCLARQHDGKLLVHHIGADDHEGRRLYGCLPPLD</sequence>
<organism evidence="2 3">
    <name type="scientific">Massilia solisilvae</name>
    <dbReference type="NCBI Taxonomy" id="1811225"/>
    <lineage>
        <taxon>Bacteria</taxon>
        <taxon>Pseudomonadati</taxon>
        <taxon>Pseudomonadota</taxon>
        <taxon>Betaproteobacteria</taxon>
        <taxon>Burkholderiales</taxon>
        <taxon>Oxalobacteraceae</taxon>
        <taxon>Telluria group</taxon>
        <taxon>Massilia</taxon>
    </lineage>
</organism>
<evidence type="ECO:0000313" key="2">
    <source>
        <dbReference type="EMBL" id="MCS0607093.1"/>
    </source>
</evidence>
<protein>
    <submittedName>
        <fullName evidence="2">Uncharacterized protein</fullName>
    </submittedName>
</protein>
<keyword evidence="1" id="KW-0732">Signal</keyword>
<evidence type="ECO:0000313" key="3">
    <source>
        <dbReference type="Proteomes" id="UP001205861"/>
    </source>
</evidence>
<feature type="signal peptide" evidence="1">
    <location>
        <begin position="1"/>
        <end position="22"/>
    </location>
</feature>
<dbReference type="RefSeq" id="WP_258854860.1">
    <property type="nucleotide sequence ID" value="NZ_JANUGV010000001.1"/>
</dbReference>
<accession>A0ABT2BF08</accession>
<feature type="chain" id="PRO_5047450846" evidence="1">
    <location>
        <begin position="23"/>
        <end position="165"/>
    </location>
</feature>